<protein>
    <recommendedName>
        <fullName evidence="2">Sin3 C-terminal domain-containing protein</fullName>
    </recommendedName>
</protein>
<reference evidence="3" key="1">
    <citation type="submission" date="2023-06" db="EMBL/GenBank/DDBJ databases">
        <authorList>
            <consortium name="Lawrence Berkeley National Laboratory"/>
            <person name="Ahrendt S."/>
            <person name="Sahu N."/>
            <person name="Indic B."/>
            <person name="Wong-Bajracharya J."/>
            <person name="Merenyi Z."/>
            <person name="Ke H.-M."/>
            <person name="Monk M."/>
            <person name="Kocsube S."/>
            <person name="Drula E."/>
            <person name="Lipzen A."/>
            <person name="Balint B."/>
            <person name="Henrissat B."/>
            <person name="Andreopoulos B."/>
            <person name="Martin F.M."/>
            <person name="Harder C.B."/>
            <person name="Rigling D."/>
            <person name="Ford K.L."/>
            <person name="Foster G.D."/>
            <person name="Pangilinan J."/>
            <person name="Papanicolaou A."/>
            <person name="Barry K."/>
            <person name="LaButti K."/>
            <person name="Viragh M."/>
            <person name="Koriabine M."/>
            <person name="Yan M."/>
            <person name="Riley R."/>
            <person name="Champramary S."/>
            <person name="Plett K.L."/>
            <person name="Tsai I.J."/>
            <person name="Slot J."/>
            <person name="Sipos G."/>
            <person name="Plett J."/>
            <person name="Nagy L.G."/>
            <person name="Grigoriev I.V."/>
        </authorList>
    </citation>
    <scope>NUCLEOTIDE SEQUENCE</scope>
    <source>
        <strain evidence="3">FPL87.14</strain>
    </source>
</reference>
<keyword evidence="4" id="KW-1185">Reference proteome</keyword>
<accession>A0AA39MVF8</accession>
<dbReference type="AlphaFoldDB" id="A0AA39MVF8"/>
<evidence type="ECO:0000256" key="1">
    <source>
        <dbReference type="SAM" id="MobiDB-lite"/>
    </source>
</evidence>
<comment type="caution">
    <text evidence="3">The sequence shown here is derived from an EMBL/GenBank/DDBJ whole genome shotgun (WGS) entry which is preliminary data.</text>
</comment>
<feature type="domain" description="Sin3 C-terminal" evidence="2">
    <location>
        <begin position="31"/>
        <end position="78"/>
    </location>
</feature>
<organism evidence="3 4">
    <name type="scientific">Armillaria borealis</name>
    <dbReference type="NCBI Taxonomy" id="47425"/>
    <lineage>
        <taxon>Eukaryota</taxon>
        <taxon>Fungi</taxon>
        <taxon>Dikarya</taxon>
        <taxon>Basidiomycota</taxon>
        <taxon>Agaricomycotina</taxon>
        <taxon>Agaricomycetes</taxon>
        <taxon>Agaricomycetidae</taxon>
        <taxon>Agaricales</taxon>
        <taxon>Marasmiineae</taxon>
        <taxon>Physalacriaceae</taxon>
        <taxon>Armillaria</taxon>
    </lineage>
</organism>
<dbReference type="Proteomes" id="UP001175226">
    <property type="component" value="Unassembled WGS sequence"/>
</dbReference>
<proteinExistence type="predicted"/>
<name>A0AA39MVF8_9AGAR</name>
<dbReference type="InterPro" id="IPR031693">
    <property type="entry name" value="Sin3_C"/>
</dbReference>
<evidence type="ECO:0000259" key="2">
    <source>
        <dbReference type="Pfam" id="PF16879"/>
    </source>
</evidence>
<dbReference type="Pfam" id="PF16879">
    <property type="entry name" value="Sin3a_C"/>
    <property type="match status" value="1"/>
</dbReference>
<evidence type="ECO:0000313" key="4">
    <source>
        <dbReference type="Proteomes" id="UP001175226"/>
    </source>
</evidence>
<evidence type="ECO:0000313" key="3">
    <source>
        <dbReference type="EMBL" id="KAK0447305.1"/>
    </source>
</evidence>
<gene>
    <name evidence="3" type="ORF">EV421DRAFT_194787</name>
</gene>
<dbReference type="EMBL" id="JAUEPT010000012">
    <property type="protein sequence ID" value="KAK0447305.1"/>
    <property type="molecule type" value="Genomic_DNA"/>
</dbReference>
<sequence>MCSGYLLGSGDPCQRLQESGAARNSEAGPKYPTQDYLNSRHNAEQVLGLDENLFRIHWLPESKNRAFQSIASSAPTLQD</sequence>
<feature type="region of interest" description="Disordered" evidence="1">
    <location>
        <begin position="1"/>
        <end position="36"/>
    </location>
</feature>